<sequence>MINKLLSKEQLSSIIEQNGYEKDGEFHYSYTKNYHQVLINKNGVLCVFNKKNGKVRETSLDHVSVDIQEMTGEELHILS</sequence>
<proteinExistence type="predicted"/>
<evidence type="ECO:0000313" key="1">
    <source>
        <dbReference type="EMBL" id="OIR07667.1"/>
    </source>
</evidence>
<accession>A0A1J5SIE2</accession>
<name>A0A1J5SIE2_9ZZZZ</name>
<gene>
    <name evidence="1" type="ORF">GALL_103320</name>
</gene>
<protein>
    <submittedName>
        <fullName evidence="1">Uncharacterized protein</fullName>
    </submittedName>
</protein>
<dbReference type="EMBL" id="MLJW01000036">
    <property type="protein sequence ID" value="OIR07667.1"/>
    <property type="molecule type" value="Genomic_DNA"/>
</dbReference>
<reference evidence="1" key="1">
    <citation type="submission" date="2016-10" db="EMBL/GenBank/DDBJ databases">
        <title>Sequence of Gallionella enrichment culture.</title>
        <authorList>
            <person name="Poehlein A."/>
            <person name="Muehling M."/>
            <person name="Daniel R."/>
        </authorList>
    </citation>
    <scope>NUCLEOTIDE SEQUENCE</scope>
</reference>
<comment type="caution">
    <text evidence="1">The sequence shown here is derived from an EMBL/GenBank/DDBJ whole genome shotgun (WGS) entry which is preliminary data.</text>
</comment>
<dbReference type="AlphaFoldDB" id="A0A1J5SIE2"/>
<organism evidence="1">
    <name type="scientific">mine drainage metagenome</name>
    <dbReference type="NCBI Taxonomy" id="410659"/>
    <lineage>
        <taxon>unclassified sequences</taxon>
        <taxon>metagenomes</taxon>
        <taxon>ecological metagenomes</taxon>
    </lineage>
</organism>